<dbReference type="EMBL" id="FOHO01000004">
    <property type="protein sequence ID" value="SET32480.1"/>
    <property type="molecule type" value="Genomic_DNA"/>
</dbReference>
<evidence type="ECO:0000256" key="1">
    <source>
        <dbReference type="ARBA" id="ARBA00022596"/>
    </source>
</evidence>
<gene>
    <name evidence="2" type="ORF">SAMN04489858_104172</name>
</gene>
<organism evidence="2 3">
    <name type="scientific">Paracoccus homiensis</name>
    <dbReference type="NCBI Taxonomy" id="364199"/>
    <lineage>
        <taxon>Bacteria</taxon>
        <taxon>Pseudomonadati</taxon>
        <taxon>Pseudomonadota</taxon>
        <taxon>Alphaproteobacteria</taxon>
        <taxon>Rhodobacterales</taxon>
        <taxon>Paracoccaceae</taxon>
        <taxon>Paracoccus</taxon>
    </lineage>
</organism>
<dbReference type="Gene3D" id="3.30.70.1380">
    <property type="entry name" value="Transcriptional regulatory protein pf0864 domain like"/>
    <property type="match status" value="1"/>
</dbReference>
<dbReference type="PANTHER" id="PTHR36566">
    <property type="entry name" value="NICKEL INSERTION PROTEIN-RELATED"/>
    <property type="match status" value="1"/>
</dbReference>
<dbReference type="RefSeq" id="WP_090733796.1">
    <property type="nucleotide sequence ID" value="NZ_FOHO01000004.1"/>
</dbReference>
<sequence>MRRHLHLDPLGGIAGDMFVAAMLDAFPELTDRVLADVAAVLPNDAGTARLERGMSRGMSVLRFGLHGGHAHDHHHHDHATTYAALRDRIGAAPLSEGTAHHACAILHLIALAEAAAHDLPLEKVHFHELADWDSLMDVVAAGSIVVALADATWSCAPLPLGGGTIRTAHGILPVPAPATARILQGYDWIDDGIGGERVTPTGAAILAHVTGGRPAPTHPGGRMGATGMGAGTRDLPDRPNVLRVTTFDIAHGADRDRVVQLACDLDDMTGEEIGAATDRLRDMPGVLDLILLNAQGKKSRPVTRMELLCDPAHEAIIAEALFDQTSTLGLRRNLIDRLILPRGNTITKAGNRAKWADRPAGRSLKIEDEDLRACPNLATRRRMRED</sequence>
<keyword evidence="3" id="KW-1185">Reference proteome</keyword>
<name>A0A1I0DJQ1_9RHOB</name>
<evidence type="ECO:0000313" key="2">
    <source>
        <dbReference type="EMBL" id="SET32480.1"/>
    </source>
</evidence>
<dbReference type="Proteomes" id="UP000199180">
    <property type="component" value="Unassembled WGS sequence"/>
</dbReference>
<dbReference type="AlphaFoldDB" id="A0A1I0DJQ1"/>
<dbReference type="PANTHER" id="PTHR36566:SF1">
    <property type="entry name" value="PYRIDINIUM-3,5-BISTHIOCARBOXYLIC ACID MONONUCLEOTIDE NICKEL INSERTION PROTEIN"/>
    <property type="match status" value="1"/>
</dbReference>
<dbReference type="Pfam" id="PF01969">
    <property type="entry name" value="Ni_insertion"/>
    <property type="match status" value="1"/>
</dbReference>
<proteinExistence type="predicted"/>
<protein>
    <recommendedName>
        <fullName evidence="4">LarC family nickel insertion protein</fullName>
    </recommendedName>
</protein>
<evidence type="ECO:0000313" key="3">
    <source>
        <dbReference type="Proteomes" id="UP000199180"/>
    </source>
</evidence>
<dbReference type="STRING" id="364199.SAMN04489858_104172"/>
<dbReference type="InterPro" id="IPR002822">
    <property type="entry name" value="Ni_insertion"/>
</dbReference>
<dbReference type="OrthoDB" id="9765625at2"/>
<accession>A0A1I0DJQ1</accession>
<reference evidence="2 3" key="1">
    <citation type="submission" date="2016-10" db="EMBL/GenBank/DDBJ databases">
        <authorList>
            <person name="de Groot N.N."/>
        </authorList>
    </citation>
    <scope>NUCLEOTIDE SEQUENCE [LARGE SCALE GENOMIC DNA]</scope>
    <source>
        <strain evidence="2 3">DSM 17862</strain>
    </source>
</reference>
<keyword evidence="1" id="KW-0533">Nickel</keyword>
<evidence type="ECO:0008006" key="4">
    <source>
        <dbReference type="Google" id="ProtNLM"/>
    </source>
</evidence>